<feature type="domain" description="DJ-1/PfpI" evidence="1">
    <location>
        <begin position="6"/>
        <end position="105"/>
    </location>
</feature>
<gene>
    <name evidence="2" type="ORF">Amac_101300</name>
</gene>
<evidence type="ECO:0000259" key="1">
    <source>
        <dbReference type="Pfam" id="PF01965"/>
    </source>
</evidence>
<dbReference type="SUPFAM" id="SSF52317">
    <property type="entry name" value="Class I glutamine amidotransferase-like"/>
    <property type="match status" value="1"/>
</dbReference>
<dbReference type="RefSeq" id="WP_155361545.1">
    <property type="nucleotide sequence ID" value="NZ_BAAAHL010000062.1"/>
</dbReference>
<dbReference type="InterPro" id="IPR029062">
    <property type="entry name" value="Class_I_gatase-like"/>
</dbReference>
<dbReference type="Gene3D" id="3.40.50.880">
    <property type="match status" value="1"/>
</dbReference>
<accession>A0A5M3X782</accession>
<keyword evidence="3" id="KW-1185">Reference proteome</keyword>
<evidence type="ECO:0000313" key="2">
    <source>
        <dbReference type="EMBL" id="GES16532.1"/>
    </source>
</evidence>
<organism evidence="2 3">
    <name type="scientific">Acrocarpospora macrocephala</name>
    <dbReference type="NCBI Taxonomy" id="150177"/>
    <lineage>
        <taxon>Bacteria</taxon>
        <taxon>Bacillati</taxon>
        <taxon>Actinomycetota</taxon>
        <taxon>Actinomycetes</taxon>
        <taxon>Streptosporangiales</taxon>
        <taxon>Streptosporangiaceae</taxon>
        <taxon>Acrocarpospora</taxon>
    </lineage>
</organism>
<dbReference type="OrthoDB" id="3532781at2"/>
<reference evidence="2 3" key="1">
    <citation type="submission" date="2019-10" db="EMBL/GenBank/DDBJ databases">
        <title>Whole genome shotgun sequence of Acrocarpospora macrocephala NBRC 16266.</title>
        <authorList>
            <person name="Ichikawa N."/>
            <person name="Kimura A."/>
            <person name="Kitahashi Y."/>
            <person name="Komaki H."/>
            <person name="Oguchi A."/>
        </authorList>
    </citation>
    <scope>NUCLEOTIDE SEQUENCE [LARGE SCALE GENOMIC DNA]</scope>
    <source>
        <strain evidence="2 3">NBRC 16266</strain>
    </source>
</reference>
<dbReference type="EMBL" id="BLAE01000104">
    <property type="protein sequence ID" value="GES16532.1"/>
    <property type="molecule type" value="Genomic_DNA"/>
</dbReference>
<proteinExistence type="predicted"/>
<dbReference type="Pfam" id="PF01965">
    <property type="entry name" value="DJ-1_PfpI"/>
    <property type="match status" value="1"/>
</dbReference>
<dbReference type="InterPro" id="IPR002818">
    <property type="entry name" value="DJ-1/PfpI"/>
</dbReference>
<dbReference type="Proteomes" id="UP000331127">
    <property type="component" value="Unassembled WGS sequence"/>
</dbReference>
<sequence>MSLAQRKVVVLAYPRYQELDFWYPVLRSREEGATVHIVGEATESILGYPVIPDTETVDPAQIALIVAPGVAAGERPLASAGQVALVSAVHAAGGLVAAVGNGAEVIDTALPDQNDRIIRADGTDDLAPFFGTIRSTLTQE</sequence>
<dbReference type="AlphaFoldDB" id="A0A5M3X782"/>
<comment type="caution">
    <text evidence="2">The sequence shown here is derived from an EMBL/GenBank/DDBJ whole genome shotgun (WGS) entry which is preliminary data.</text>
</comment>
<protein>
    <recommendedName>
        <fullName evidence="1">DJ-1/PfpI domain-containing protein</fullName>
    </recommendedName>
</protein>
<name>A0A5M3X782_9ACTN</name>
<evidence type="ECO:0000313" key="3">
    <source>
        <dbReference type="Proteomes" id="UP000331127"/>
    </source>
</evidence>